<evidence type="ECO:0000313" key="1">
    <source>
        <dbReference type="EMBL" id="MBK4722039.1"/>
    </source>
</evidence>
<sequence>MEEVDGLAMITTHKRASGLTIICAVLGLSGCVTSQSSISGEITNIPPDNQMVAALPVDSAIELVNAEATNYPVDATRCEATTEGLHLLKELWRSRTLVDYSRLGVVAYEDMKDGKREYSVFVAMIDDVDTNCFVLRVHQNGGHRDPAIAKRMERSVTALKSLGVQSKY</sequence>
<keyword evidence="2" id="KW-1185">Reference proteome</keyword>
<evidence type="ECO:0000313" key="2">
    <source>
        <dbReference type="Proteomes" id="UP000654452"/>
    </source>
</evidence>
<proteinExistence type="predicted"/>
<dbReference type="EMBL" id="JAEPIV010000020">
    <property type="protein sequence ID" value="MBK4722039.1"/>
    <property type="molecule type" value="Genomic_DNA"/>
</dbReference>
<dbReference type="RefSeq" id="WP_146206564.1">
    <property type="nucleotide sequence ID" value="NZ_JAEPIV010000020.1"/>
</dbReference>
<protein>
    <recommendedName>
        <fullName evidence="3">Lipoprotein</fullName>
    </recommendedName>
</protein>
<reference evidence="1 2" key="1">
    <citation type="submission" date="2021-01" db="EMBL/GenBank/DDBJ databases">
        <title>Azospirillum sp. YIM DDC1 draft genome.</title>
        <authorList>
            <person name="Wang Y.-X."/>
        </authorList>
    </citation>
    <scope>NUCLEOTIDE SEQUENCE [LARGE SCALE GENOMIC DNA]</scope>
    <source>
        <strain evidence="1 2">YIM DDC1</strain>
    </source>
</reference>
<gene>
    <name evidence="1" type="ORF">JJL56_24605</name>
</gene>
<organism evidence="1 2">
    <name type="scientific">Azospirillum aestuarii</name>
    <dbReference type="NCBI Taxonomy" id="2802052"/>
    <lineage>
        <taxon>Bacteria</taxon>
        <taxon>Pseudomonadati</taxon>
        <taxon>Pseudomonadota</taxon>
        <taxon>Alphaproteobacteria</taxon>
        <taxon>Rhodospirillales</taxon>
        <taxon>Azospirillaceae</taxon>
        <taxon>Azospirillum</taxon>
    </lineage>
</organism>
<accession>A0ABS1I4P1</accession>
<name>A0ABS1I4P1_9PROT</name>
<dbReference type="Proteomes" id="UP000654452">
    <property type="component" value="Unassembled WGS sequence"/>
</dbReference>
<evidence type="ECO:0008006" key="3">
    <source>
        <dbReference type="Google" id="ProtNLM"/>
    </source>
</evidence>
<comment type="caution">
    <text evidence="1">The sequence shown here is derived from an EMBL/GenBank/DDBJ whole genome shotgun (WGS) entry which is preliminary data.</text>
</comment>